<reference evidence="7 8" key="1">
    <citation type="submission" date="2024-08" db="EMBL/GenBank/DDBJ databases">
        <authorList>
            <person name="Cucini C."/>
            <person name="Frati F."/>
        </authorList>
    </citation>
    <scope>NUCLEOTIDE SEQUENCE [LARGE SCALE GENOMIC DNA]</scope>
</reference>
<sequence length="465" mass="52962">MKQKLFLVKPTLQSKLSSMSPNFIHAPPETPPPPYPRVNIVKLLRDLANITVWPSQRSGLFIFTLDKANTRFTFSWLSIPTLMAFLRLLVILGVAAYINWNENLVHQRFGVHSGENSTLGVTEMILSTTMFCSDFIGIVLFWKDRKRIGIYLNLYEENLANFVEDLKDHSWIPGWFEKARRTATWLVRGIDVVTHICIFVLIKPELLKIVMHIRGKNEMGKGLDWEAWSFPIFSLFWFTILFRRLFFRVLIMSMIDSLHFGFRALKEHVKEFAHDKSIASEAFGDVRMRSLRGDEFRLGTGGEKEKAKVEITVTDYVKEVTLDRILEKYRAMETMLGEFNELFASHLLIGIVSMVVVLLMALFHFFVEVNYTMSWNAPIFAIEALAYSWVLFSLGTSATEMASEADACITALRDVPLGSINPGLKQKVAGTLTTYLIVLIQFQTSESPSKAGSNSSEQLESKSNG</sequence>
<feature type="transmembrane region" description="Helical" evidence="6">
    <location>
        <begin position="342"/>
        <end position="367"/>
    </location>
</feature>
<evidence type="ECO:0000256" key="2">
    <source>
        <dbReference type="ARBA" id="ARBA00022475"/>
    </source>
</evidence>
<keyword evidence="8" id="KW-1185">Reference proteome</keyword>
<dbReference type="Proteomes" id="UP001642540">
    <property type="component" value="Unassembled WGS sequence"/>
</dbReference>
<feature type="transmembrane region" description="Helical" evidence="6">
    <location>
        <begin position="373"/>
        <end position="392"/>
    </location>
</feature>
<comment type="subcellular location">
    <subcellularLocation>
        <location evidence="1">Cell membrane</location>
        <topology evidence="1">Multi-pass membrane protein</topology>
    </subcellularLocation>
</comment>
<feature type="transmembrane region" description="Helical" evidence="6">
    <location>
        <begin position="185"/>
        <end position="202"/>
    </location>
</feature>
<keyword evidence="5 6" id="KW-0472">Membrane</keyword>
<organism evidence="7 8">
    <name type="scientific">Orchesella dallaii</name>
    <dbReference type="NCBI Taxonomy" id="48710"/>
    <lineage>
        <taxon>Eukaryota</taxon>
        <taxon>Metazoa</taxon>
        <taxon>Ecdysozoa</taxon>
        <taxon>Arthropoda</taxon>
        <taxon>Hexapoda</taxon>
        <taxon>Collembola</taxon>
        <taxon>Entomobryomorpha</taxon>
        <taxon>Entomobryoidea</taxon>
        <taxon>Orchesellidae</taxon>
        <taxon>Orchesellinae</taxon>
        <taxon>Orchesella</taxon>
    </lineage>
</organism>
<keyword evidence="3 6" id="KW-0812">Transmembrane</keyword>
<evidence type="ECO:0000256" key="1">
    <source>
        <dbReference type="ARBA" id="ARBA00004651"/>
    </source>
</evidence>
<comment type="caution">
    <text evidence="7">The sequence shown here is derived from an EMBL/GenBank/DDBJ whole genome shotgun (WGS) entry which is preliminary data.</text>
</comment>
<keyword evidence="4 6" id="KW-1133">Transmembrane helix</keyword>
<evidence type="ECO:0000256" key="4">
    <source>
        <dbReference type="ARBA" id="ARBA00022989"/>
    </source>
</evidence>
<feature type="transmembrane region" description="Helical" evidence="6">
    <location>
        <begin position="74"/>
        <end position="98"/>
    </location>
</feature>
<dbReference type="Pfam" id="PF08395">
    <property type="entry name" value="7tm_7"/>
    <property type="match status" value="1"/>
</dbReference>
<proteinExistence type="predicted"/>
<protein>
    <recommendedName>
        <fullName evidence="9">Gustatory receptor</fullName>
    </recommendedName>
</protein>
<evidence type="ECO:0008006" key="9">
    <source>
        <dbReference type="Google" id="ProtNLM"/>
    </source>
</evidence>
<evidence type="ECO:0000313" key="8">
    <source>
        <dbReference type="Proteomes" id="UP001642540"/>
    </source>
</evidence>
<keyword evidence="2" id="KW-1003">Cell membrane</keyword>
<name>A0ABP1R2H2_9HEXA</name>
<dbReference type="InterPro" id="IPR013604">
    <property type="entry name" value="7TM_chemorcpt"/>
</dbReference>
<accession>A0ABP1R2H2</accession>
<evidence type="ECO:0000256" key="6">
    <source>
        <dbReference type="SAM" id="Phobius"/>
    </source>
</evidence>
<evidence type="ECO:0000313" key="7">
    <source>
        <dbReference type="EMBL" id="CAL8118190.1"/>
    </source>
</evidence>
<dbReference type="EMBL" id="CAXLJM020000057">
    <property type="protein sequence ID" value="CAL8118190.1"/>
    <property type="molecule type" value="Genomic_DNA"/>
</dbReference>
<feature type="transmembrane region" description="Helical" evidence="6">
    <location>
        <begin position="118"/>
        <end position="142"/>
    </location>
</feature>
<evidence type="ECO:0000256" key="3">
    <source>
        <dbReference type="ARBA" id="ARBA00022692"/>
    </source>
</evidence>
<evidence type="ECO:0000256" key="5">
    <source>
        <dbReference type="ARBA" id="ARBA00023136"/>
    </source>
</evidence>
<feature type="transmembrane region" description="Helical" evidence="6">
    <location>
        <begin position="227"/>
        <end position="246"/>
    </location>
</feature>
<gene>
    <name evidence="7" type="ORF">ODALV1_LOCUS18022</name>
</gene>